<dbReference type="SUPFAM" id="SSF53850">
    <property type="entry name" value="Periplasmic binding protein-like II"/>
    <property type="match status" value="1"/>
</dbReference>
<keyword evidence="4" id="KW-0804">Transcription</keyword>
<name>A0A1I0TU98_9SPHI</name>
<dbReference type="PANTHER" id="PTHR30126">
    <property type="entry name" value="HTH-TYPE TRANSCRIPTIONAL REGULATOR"/>
    <property type="match status" value="1"/>
</dbReference>
<dbReference type="GO" id="GO:0000976">
    <property type="term" value="F:transcription cis-regulatory region binding"/>
    <property type="evidence" value="ECO:0007669"/>
    <property type="project" value="TreeGrafter"/>
</dbReference>
<dbReference type="InterPro" id="IPR036388">
    <property type="entry name" value="WH-like_DNA-bd_sf"/>
</dbReference>
<gene>
    <name evidence="6" type="ORF">SAMN04488511_114154</name>
</gene>
<dbReference type="OrthoDB" id="9785745at2"/>
<dbReference type="InterPro" id="IPR005119">
    <property type="entry name" value="LysR_subst-bd"/>
</dbReference>
<dbReference type="Pfam" id="PF03466">
    <property type="entry name" value="LysR_substrate"/>
    <property type="match status" value="1"/>
</dbReference>
<dbReference type="InterPro" id="IPR036390">
    <property type="entry name" value="WH_DNA-bd_sf"/>
</dbReference>
<dbReference type="Pfam" id="PF00126">
    <property type="entry name" value="HTH_1"/>
    <property type="match status" value="1"/>
</dbReference>
<sequence>MIDFRLQVFYAVAKRLNFTKASAELFISQPAVTKHIKELEQEFKMSLFERSGNKKISLTPAGELLLHYAEQIFGTYRELEYDMNLLTKQHKGILRIGASSTVAQYIIPPVLAQFHNKFKDIQIQLVTGNTEDVEQRLIAKEIDFGIIEGISRNPQIKYEQYLKDELVLVCSGHNYAMKKEMIKPNELKDYDLLLREPGSGTLDVIAYALKAHQIKVGDLNIEMQLGSTESIKSYLIHSKCLAFLSIHSILKELKNNECRIIDIKDMVIERPFHFIQLHGQQDALAELFMRFAKSYNYNV</sequence>
<evidence type="ECO:0000256" key="4">
    <source>
        <dbReference type="ARBA" id="ARBA00023163"/>
    </source>
</evidence>
<evidence type="ECO:0000256" key="2">
    <source>
        <dbReference type="ARBA" id="ARBA00023015"/>
    </source>
</evidence>
<dbReference type="PROSITE" id="PS50931">
    <property type="entry name" value="HTH_LYSR"/>
    <property type="match status" value="1"/>
</dbReference>
<accession>A0A1I0TU98</accession>
<dbReference type="STRING" id="332999.SAMN04488511_114154"/>
<protein>
    <submittedName>
        <fullName evidence="6">DNA-binding transcriptional regulator, LysR family</fullName>
    </submittedName>
</protein>
<comment type="similarity">
    <text evidence="1">Belongs to the LysR transcriptional regulatory family.</text>
</comment>
<dbReference type="Proteomes" id="UP000198836">
    <property type="component" value="Unassembled WGS sequence"/>
</dbReference>
<dbReference type="FunFam" id="1.10.10.10:FF:000001">
    <property type="entry name" value="LysR family transcriptional regulator"/>
    <property type="match status" value="1"/>
</dbReference>
<dbReference type="PANTHER" id="PTHR30126:SF39">
    <property type="entry name" value="HTH-TYPE TRANSCRIPTIONAL REGULATOR CYSL"/>
    <property type="match status" value="1"/>
</dbReference>
<dbReference type="InterPro" id="IPR000847">
    <property type="entry name" value="LysR_HTH_N"/>
</dbReference>
<dbReference type="Gene3D" id="3.40.190.290">
    <property type="match status" value="1"/>
</dbReference>
<feature type="domain" description="HTH lysR-type" evidence="5">
    <location>
        <begin position="1"/>
        <end position="59"/>
    </location>
</feature>
<dbReference type="GO" id="GO:0003700">
    <property type="term" value="F:DNA-binding transcription factor activity"/>
    <property type="evidence" value="ECO:0007669"/>
    <property type="project" value="InterPro"/>
</dbReference>
<keyword evidence="2" id="KW-0805">Transcription regulation</keyword>
<dbReference type="CDD" id="cd08420">
    <property type="entry name" value="PBP2_CysL_like"/>
    <property type="match status" value="1"/>
</dbReference>
<reference evidence="7" key="1">
    <citation type="submission" date="2016-10" db="EMBL/GenBank/DDBJ databases">
        <authorList>
            <person name="Varghese N."/>
            <person name="Submissions S."/>
        </authorList>
    </citation>
    <scope>NUCLEOTIDE SEQUENCE [LARGE SCALE GENOMIC DNA]</scope>
    <source>
        <strain evidence="7">DSM 18130</strain>
    </source>
</reference>
<dbReference type="RefSeq" id="WP_056095397.1">
    <property type="nucleotide sequence ID" value="NZ_FOJM01000014.1"/>
</dbReference>
<proteinExistence type="inferred from homology"/>
<dbReference type="Gene3D" id="1.10.10.10">
    <property type="entry name" value="Winged helix-like DNA-binding domain superfamily/Winged helix DNA-binding domain"/>
    <property type="match status" value="1"/>
</dbReference>
<organism evidence="6 7">
    <name type="scientific">Pedobacter suwonensis</name>
    <dbReference type="NCBI Taxonomy" id="332999"/>
    <lineage>
        <taxon>Bacteria</taxon>
        <taxon>Pseudomonadati</taxon>
        <taxon>Bacteroidota</taxon>
        <taxon>Sphingobacteriia</taxon>
        <taxon>Sphingobacteriales</taxon>
        <taxon>Sphingobacteriaceae</taxon>
        <taxon>Pedobacter</taxon>
    </lineage>
</organism>
<dbReference type="SUPFAM" id="SSF46785">
    <property type="entry name" value="Winged helix' DNA-binding domain"/>
    <property type="match status" value="1"/>
</dbReference>
<evidence type="ECO:0000313" key="7">
    <source>
        <dbReference type="Proteomes" id="UP000198836"/>
    </source>
</evidence>
<dbReference type="PRINTS" id="PR00039">
    <property type="entry name" value="HTHLYSR"/>
</dbReference>
<evidence type="ECO:0000313" key="6">
    <source>
        <dbReference type="EMBL" id="SFA55389.1"/>
    </source>
</evidence>
<keyword evidence="3 6" id="KW-0238">DNA-binding</keyword>
<evidence type="ECO:0000256" key="1">
    <source>
        <dbReference type="ARBA" id="ARBA00009437"/>
    </source>
</evidence>
<evidence type="ECO:0000256" key="3">
    <source>
        <dbReference type="ARBA" id="ARBA00023125"/>
    </source>
</evidence>
<dbReference type="EMBL" id="FOJM01000014">
    <property type="protein sequence ID" value="SFA55389.1"/>
    <property type="molecule type" value="Genomic_DNA"/>
</dbReference>
<dbReference type="AlphaFoldDB" id="A0A1I0TU98"/>
<evidence type="ECO:0000259" key="5">
    <source>
        <dbReference type="PROSITE" id="PS50931"/>
    </source>
</evidence>
<keyword evidence="7" id="KW-1185">Reference proteome</keyword>